<reference evidence="1 2" key="1">
    <citation type="submission" date="2020-08" db="EMBL/GenBank/DDBJ databases">
        <title>Genomic Encyclopedia of Type Strains, Phase IV (KMG-V): Genome sequencing to study the core and pangenomes of soil and plant-associated prokaryotes.</title>
        <authorList>
            <person name="Whitman W."/>
        </authorList>
    </citation>
    <scope>NUCLEOTIDE SEQUENCE [LARGE SCALE GENOMIC DNA]</scope>
    <source>
        <strain evidence="1 2">SLV-2362</strain>
    </source>
</reference>
<dbReference type="RefSeq" id="WP_183300668.1">
    <property type="nucleotide sequence ID" value="NZ_JACHWF010000009.1"/>
</dbReference>
<evidence type="ECO:0000313" key="1">
    <source>
        <dbReference type="EMBL" id="MBB3010626.1"/>
    </source>
</evidence>
<keyword evidence="2" id="KW-1185">Reference proteome</keyword>
<dbReference type="AlphaFoldDB" id="A0A7W4VFG8"/>
<proteinExistence type="predicted"/>
<dbReference type="EMBL" id="JACHWF010000009">
    <property type="protein sequence ID" value="MBB3010626.1"/>
    <property type="molecule type" value="Genomic_DNA"/>
</dbReference>
<evidence type="ECO:0000313" key="2">
    <source>
        <dbReference type="Proteomes" id="UP000578036"/>
    </source>
</evidence>
<accession>A0A7W4VFG8</accession>
<gene>
    <name evidence="1" type="ORF">FHX61_005307</name>
</gene>
<comment type="caution">
    <text evidence="1">The sequence shown here is derived from an EMBL/GenBank/DDBJ whole genome shotgun (WGS) entry which is preliminary data.</text>
</comment>
<sequence length="748" mass="80289">MSTLSIAQFSGILPRVPAALLPQTAATVAENCDFGYGELRGMKGGALLTAVSNAVKSLYTQDGLTFYTWDIDVDAVRAPMANDQFSRVYYTTPTDFLVTNSLGTRPDGGPPGSSYRVGVPKPTAAPTFSVTGLPSSLSALTIAATFHYEYGGVKYQEQAIALTEVTPKQKWTFTPPTKNTGAAFGPGDESFIALRYSILVADGNPDSGYTYTEQWFDFPEPTRVIVTSPEVLRKVSDNSLINGVQGVADDAGRGHRVATLYSLTRYSFLNDNTQAAGNLTPDQAFPVIRLTATNSSTGAAEFDIYSNNSSFTEKGAWDVGLTRNDGAASYTVVLSSTAAAAATETRAYVYTYVNTYGEEGPPSPAGSLNLVNGLAVDVTLTRDAAGSYAPIKEIRVYRTMYGSDVADYFYAGSFLVLGQPGTTFVFHDDVAVAALNEPLSSDEYYPPDPALVGLMCLKNGILCAWKGNEVHFSEAYKPWAWPPEYVKTFQHNVIGGVPYGTGVLVTTTTEPILLSGVTPGGMTESDFKVAQAGVSKHAIAIVDGFAAFASPDGIVVVAGGQASLSLSQRFFTRDVWRARYGAHLAAMRFSVWDGRLVVYASDNSFPAFMVLLDEAAGNMSDLPGFQATCTFASDFSDGVYYGLGSALYQFNAGAALPAVWESREMVIPAPLNFGYAKAKCSGSWTLEFRAYDDKTGQWTLRHTKALTGPAGFRLPPGYKSQRYRIRLAGSGIFQELRIGELAISLKEV</sequence>
<organism evidence="1 2">
    <name type="scientific">Cupriavidus alkaliphilus</name>
    <dbReference type="NCBI Taxonomy" id="942866"/>
    <lineage>
        <taxon>Bacteria</taxon>
        <taxon>Pseudomonadati</taxon>
        <taxon>Pseudomonadota</taxon>
        <taxon>Betaproteobacteria</taxon>
        <taxon>Burkholderiales</taxon>
        <taxon>Burkholderiaceae</taxon>
        <taxon>Cupriavidus</taxon>
    </lineage>
</organism>
<name>A0A7W4VFG8_9BURK</name>
<protein>
    <submittedName>
        <fullName evidence="1">Uncharacterized protein</fullName>
    </submittedName>
</protein>
<dbReference type="Proteomes" id="UP000578036">
    <property type="component" value="Unassembled WGS sequence"/>
</dbReference>